<dbReference type="Pfam" id="PF04816">
    <property type="entry name" value="TrmK"/>
    <property type="match status" value="1"/>
</dbReference>
<dbReference type="PANTHER" id="PTHR38451:SF1">
    <property type="entry name" value="TRNA (ADENINE(22)-N(1))-METHYLTRANSFERASE"/>
    <property type="match status" value="1"/>
</dbReference>
<name>A0ABW4JMZ8_9BACL</name>
<dbReference type="RefSeq" id="WP_377945738.1">
    <property type="nucleotide sequence ID" value="NZ_JBHUCX010000099.1"/>
</dbReference>
<gene>
    <name evidence="1" type="ORF">ACFSB2_24465</name>
</gene>
<accession>A0ABW4JMZ8</accession>
<dbReference type="PANTHER" id="PTHR38451">
    <property type="entry name" value="TRNA (ADENINE(22)-N(1))-METHYLTRANSFERASE"/>
    <property type="match status" value="1"/>
</dbReference>
<dbReference type="EMBL" id="JBHUCX010000099">
    <property type="protein sequence ID" value="MFD1677822.1"/>
    <property type="molecule type" value="Genomic_DNA"/>
</dbReference>
<evidence type="ECO:0000313" key="2">
    <source>
        <dbReference type="Proteomes" id="UP001597079"/>
    </source>
</evidence>
<dbReference type="SUPFAM" id="SSF53335">
    <property type="entry name" value="S-adenosyl-L-methionine-dependent methyltransferases"/>
    <property type="match status" value="1"/>
</dbReference>
<protein>
    <submittedName>
        <fullName evidence="1">tRNA (Adenine(22)-N(1))-methyltransferase</fullName>
    </submittedName>
</protein>
<dbReference type="Proteomes" id="UP001597079">
    <property type="component" value="Unassembled WGS sequence"/>
</dbReference>
<organism evidence="1 2">
    <name type="scientific">Alicyclobacillus fodiniaquatilis</name>
    <dbReference type="NCBI Taxonomy" id="1661150"/>
    <lineage>
        <taxon>Bacteria</taxon>
        <taxon>Bacillati</taxon>
        <taxon>Bacillota</taxon>
        <taxon>Bacilli</taxon>
        <taxon>Bacillales</taxon>
        <taxon>Alicyclobacillaceae</taxon>
        <taxon>Alicyclobacillus</taxon>
    </lineage>
</organism>
<comment type="caution">
    <text evidence="1">The sequence shown here is derived from an EMBL/GenBank/DDBJ whole genome shotgun (WGS) entry which is preliminary data.</text>
</comment>
<sequence>MPIAISKRMEAIVSHVPQVASLGDIGTDHAFIPIYAVQTGLASRAIASDLREGPLGKARENVTAHQLGEKVELRLGDGFMTLQPGEAQVIVTAGIGGHIQAGMVTSAMEVAKQARRIIFQPMNAGHLLRCKLDELGFHIEAEQLVEDDGRLYEIIAVTYTGQRDEAYAAYRHGADALTLAYTFGPQLLRNPDELLLQRLQREIDKLIYVRKQVLTGATPEAKAKADEVEQQISRLTAWKEGRGSR</sequence>
<dbReference type="InterPro" id="IPR006901">
    <property type="entry name" value="TrmK"/>
</dbReference>
<dbReference type="InterPro" id="IPR029063">
    <property type="entry name" value="SAM-dependent_MTases_sf"/>
</dbReference>
<dbReference type="Gene3D" id="1.10.287.1890">
    <property type="match status" value="1"/>
</dbReference>
<reference evidence="2" key="1">
    <citation type="journal article" date="2019" name="Int. J. Syst. Evol. Microbiol.">
        <title>The Global Catalogue of Microorganisms (GCM) 10K type strain sequencing project: providing services to taxonomists for standard genome sequencing and annotation.</title>
        <authorList>
            <consortium name="The Broad Institute Genomics Platform"/>
            <consortium name="The Broad Institute Genome Sequencing Center for Infectious Disease"/>
            <person name="Wu L."/>
            <person name="Ma J."/>
        </authorList>
    </citation>
    <scope>NUCLEOTIDE SEQUENCE [LARGE SCALE GENOMIC DNA]</scope>
    <source>
        <strain evidence="2">CGMCC 1.12286</strain>
    </source>
</reference>
<dbReference type="PIRSF" id="PIRSF018637">
    <property type="entry name" value="TrmK"/>
    <property type="match status" value="1"/>
</dbReference>
<evidence type="ECO:0000313" key="1">
    <source>
        <dbReference type="EMBL" id="MFD1677822.1"/>
    </source>
</evidence>
<dbReference type="Gene3D" id="3.40.50.150">
    <property type="entry name" value="Vaccinia Virus protein VP39"/>
    <property type="match status" value="1"/>
</dbReference>
<keyword evidence="2" id="KW-1185">Reference proteome</keyword>
<proteinExistence type="predicted"/>